<keyword evidence="7" id="KW-1185">Reference proteome</keyword>
<sequence length="346" mass="38750">MSICEIAKKFNVSSVTVSNALNHRKGVAEKLAKEIRAYAEAVGYRPNYMARSLLSGRTGIVGICLCVPPSTPWYGELLCRLQLQLSEANLYAITIVLDPFRRDARDRNESWALNFFNQIKAEAVLLGPCDHSRYQVVSQEYVATEKLIIFDSVDQLPCSHLMLDLVGGTQQAMQYLCEMGHRRIGYLGLNAFDLDNPSPYTRFSAYRSFLESRNVTFDPAVVIPANGSVPTPETGELLEKVLRTEQRPTAFLCHNDNYAMLALKVAGRLGLRVPEQLSLIGFDDQTGAWLTTPELTTVRFNLENYVAEIVHMTTAIVDKNSSGRYSYCEKAELVVRGSVAENMDRF</sequence>
<dbReference type="GO" id="GO:0003700">
    <property type="term" value="F:DNA-binding transcription factor activity"/>
    <property type="evidence" value="ECO:0007669"/>
    <property type="project" value="TreeGrafter"/>
</dbReference>
<evidence type="ECO:0000313" key="7">
    <source>
        <dbReference type="Proteomes" id="UP000245959"/>
    </source>
</evidence>
<dbReference type="Proteomes" id="UP000245959">
    <property type="component" value="Unassembled WGS sequence"/>
</dbReference>
<evidence type="ECO:0000313" key="6">
    <source>
        <dbReference type="EMBL" id="PVY35653.1"/>
    </source>
</evidence>
<dbReference type="InterPro" id="IPR010982">
    <property type="entry name" value="Lambda_DNA-bd_dom_sf"/>
</dbReference>
<dbReference type="PROSITE" id="PS50932">
    <property type="entry name" value="HTH_LACI_2"/>
    <property type="match status" value="1"/>
</dbReference>
<dbReference type="Pfam" id="PF00356">
    <property type="entry name" value="LacI"/>
    <property type="match status" value="1"/>
</dbReference>
<dbReference type="EMBL" id="QEKH01000039">
    <property type="protein sequence ID" value="PVY35653.1"/>
    <property type="molecule type" value="Genomic_DNA"/>
</dbReference>
<dbReference type="Gene3D" id="1.10.260.40">
    <property type="entry name" value="lambda repressor-like DNA-binding domains"/>
    <property type="match status" value="1"/>
</dbReference>
<comment type="caution">
    <text evidence="6">The sequence shown here is derived from an EMBL/GenBank/DDBJ whole genome shotgun (WGS) entry which is preliminary data.</text>
</comment>
<accession>A0A2U1AGX8</accession>
<evidence type="ECO:0000256" key="1">
    <source>
        <dbReference type="ARBA" id="ARBA00023015"/>
    </source>
</evidence>
<evidence type="ECO:0000313" key="8">
    <source>
        <dbReference type="Proteomes" id="UP000576225"/>
    </source>
</evidence>
<evidence type="ECO:0000256" key="3">
    <source>
        <dbReference type="ARBA" id="ARBA00023163"/>
    </source>
</evidence>
<dbReference type="InterPro" id="IPR028082">
    <property type="entry name" value="Peripla_BP_I"/>
</dbReference>
<dbReference type="EMBL" id="JABAEW010000049">
    <property type="protein sequence ID" value="NMD88551.1"/>
    <property type="molecule type" value="Genomic_DNA"/>
</dbReference>
<evidence type="ECO:0000256" key="2">
    <source>
        <dbReference type="ARBA" id="ARBA00023125"/>
    </source>
</evidence>
<dbReference type="CDD" id="cd01392">
    <property type="entry name" value="HTH_LacI"/>
    <property type="match status" value="1"/>
</dbReference>
<dbReference type="SUPFAM" id="SSF47413">
    <property type="entry name" value="lambda repressor-like DNA-binding domains"/>
    <property type="match status" value="1"/>
</dbReference>
<dbReference type="SMART" id="SM00354">
    <property type="entry name" value="HTH_LACI"/>
    <property type="match status" value="1"/>
</dbReference>
<dbReference type="InterPro" id="IPR000843">
    <property type="entry name" value="HTH_LacI"/>
</dbReference>
<dbReference type="PANTHER" id="PTHR30146:SF109">
    <property type="entry name" value="HTH-TYPE TRANSCRIPTIONAL REGULATOR GALS"/>
    <property type="match status" value="1"/>
</dbReference>
<dbReference type="GeneID" id="78296920"/>
<dbReference type="Proteomes" id="UP000576225">
    <property type="component" value="Unassembled WGS sequence"/>
</dbReference>
<evidence type="ECO:0000259" key="4">
    <source>
        <dbReference type="PROSITE" id="PS50932"/>
    </source>
</evidence>
<dbReference type="Gene3D" id="3.40.50.2300">
    <property type="match status" value="2"/>
</dbReference>
<dbReference type="CDD" id="cd06267">
    <property type="entry name" value="PBP1_LacI_sugar_binding-like"/>
    <property type="match status" value="1"/>
</dbReference>
<protein>
    <submittedName>
        <fullName evidence="6">LacI family transcriptional regulator</fullName>
    </submittedName>
</protein>
<dbReference type="OrthoDB" id="2854648at2"/>
<dbReference type="PANTHER" id="PTHR30146">
    <property type="entry name" value="LACI-RELATED TRANSCRIPTIONAL REPRESSOR"/>
    <property type="match status" value="1"/>
</dbReference>
<reference evidence="5 8" key="2">
    <citation type="submission" date="2020-04" db="EMBL/GenBank/DDBJ databases">
        <authorList>
            <person name="Hitch T.C.A."/>
            <person name="Wylensek D."/>
            <person name="Clavel T."/>
        </authorList>
    </citation>
    <scope>NUCLEOTIDE SEQUENCE [LARGE SCALE GENOMIC DNA]</scope>
    <source>
        <strain evidence="5 8">COR2-253-APC-1A</strain>
    </source>
</reference>
<proteinExistence type="predicted"/>
<gene>
    <name evidence="6" type="ORF">C8D82_13925</name>
    <name evidence="5" type="ORF">HF882_18340</name>
</gene>
<dbReference type="Pfam" id="PF13377">
    <property type="entry name" value="Peripla_BP_3"/>
    <property type="match status" value="1"/>
</dbReference>
<evidence type="ECO:0000313" key="5">
    <source>
        <dbReference type="EMBL" id="NMD88551.1"/>
    </source>
</evidence>
<keyword evidence="1" id="KW-0805">Transcription regulation</keyword>
<keyword evidence="3" id="KW-0804">Transcription</keyword>
<dbReference type="RefSeq" id="WP_116885651.1">
    <property type="nucleotide sequence ID" value="NZ_CABMMC010000107.1"/>
</dbReference>
<dbReference type="InterPro" id="IPR046335">
    <property type="entry name" value="LacI/GalR-like_sensor"/>
</dbReference>
<keyword evidence="2" id="KW-0238">DNA-binding</keyword>
<reference evidence="6 7" key="1">
    <citation type="submission" date="2018-04" db="EMBL/GenBank/DDBJ databases">
        <title>Genomic Encyclopedia of Type Strains, Phase IV (KMG-IV): sequencing the most valuable type-strain genomes for metagenomic binning, comparative biology and taxonomic classification.</title>
        <authorList>
            <person name="Goeker M."/>
        </authorList>
    </citation>
    <scope>NUCLEOTIDE SEQUENCE [LARGE SCALE GENOMIC DNA]</scope>
    <source>
        <strain evidence="6 7">DSM 14823</strain>
    </source>
</reference>
<name>A0A2U1AGX8_9BACT</name>
<dbReference type="SUPFAM" id="SSF53822">
    <property type="entry name" value="Periplasmic binding protein-like I"/>
    <property type="match status" value="1"/>
</dbReference>
<dbReference type="GO" id="GO:0000976">
    <property type="term" value="F:transcription cis-regulatory region binding"/>
    <property type="evidence" value="ECO:0007669"/>
    <property type="project" value="TreeGrafter"/>
</dbReference>
<feature type="domain" description="HTH lacI-type" evidence="4">
    <location>
        <begin position="1"/>
        <end position="55"/>
    </location>
</feature>
<dbReference type="AlphaFoldDB" id="A0A2U1AGX8"/>
<organism evidence="6 7">
    <name type="scientific">Victivallis vadensis</name>
    <dbReference type="NCBI Taxonomy" id="172901"/>
    <lineage>
        <taxon>Bacteria</taxon>
        <taxon>Pseudomonadati</taxon>
        <taxon>Lentisphaerota</taxon>
        <taxon>Lentisphaeria</taxon>
        <taxon>Victivallales</taxon>
        <taxon>Victivallaceae</taxon>
        <taxon>Victivallis</taxon>
    </lineage>
</organism>